<dbReference type="AlphaFoldDB" id="A0AAV0AZM6"/>
<organism evidence="2 3">
    <name type="scientific">Phakopsora pachyrhizi</name>
    <name type="common">Asian soybean rust disease fungus</name>
    <dbReference type="NCBI Taxonomy" id="170000"/>
    <lineage>
        <taxon>Eukaryota</taxon>
        <taxon>Fungi</taxon>
        <taxon>Dikarya</taxon>
        <taxon>Basidiomycota</taxon>
        <taxon>Pucciniomycotina</taxon>
        <taxon>Pucciniomycetes</taxon>
        <taxon>Pucciniales</taxon>
        <taxon>Phakopsoraceae</taxon>
        <taxon>Phakopsora</taxon>
    </lineage>
</organism>
<proteinExistence type="predicted"/>
<evidence type="ECO:0000313" key="3">
    <source>
        <dbReference type="Proteomes" id="UP001153365"/>
    </source>
</evidence>
<feature type="transmembrane region" description="Helical" evidence="1">
    <location>
        <begin position="106"/>
        <end position="128"/>
    </location>
</feature>
<name>A0AAV0AZM6_PHAPC</name>
<protein>
    <submittedName>
        <fullName evidence="2">Expressed protein</fullName>
    </submittedName>
</protein>
<keyword evidence="1" id="KW-0472">Membrane</keyword>
<dbReference type="EMBL" id="CALTRL010001799">
    <property type="protein sequence ID" value="CAH7673762.1"/>
    <property type="molecule type" value="Genomic_DNA"/>
</dbReference>
<feature type="transmembrane region" description="Helical" evidence="1">
    <location>
        <begin position="6"/>
        <end position="29"/>
    </location>
</feature>
<evidence type="ECO:0000256" key="1">
    <source>
        <dbReference type="SAM" id="Phobius"/>
    </source>
</evidence>
<feature type="non-terminal residue" evidence="2">
    <location>
        <position position="133"/>
    </location>
</feature>
<comment type="caution">
    <text evidence="2">The sequence shown here is derived from an EMBL/GenBank/DDBJ whole genome shotgun (WGS) entry which is preliminary data.</text>
</comment>
<accession>A0AAV0AZM6</accession>
<feature type="non-terminal residue" evidence="2">
    <location>
        <position position="1"/>
    </location>
</feature>
<sequence length="133" mass="15665">MRRILAISIYTSVIWIVLVVLCHWLGWLFEINIRGQRRHLNQKTAWWEDILDPGWVWFLKYSLIKNVGVVSHRNYKEIQEKATGFDVLTDDGEVTANKVIIEWGRVIIIFYWLVCLAIGIGGWTAYLVKKQTF</sequence>
<reference evidence="2" key="1">
    <citation type="submission" date="2022-06" db="EMBL/GenBank/DDBJ databases">
        <authorList>
            <consortium name="SYNGENTA / RWTH Aachen University"/>
        </authorList>
    </citation>
    <scope>NUCLEOTIDE SEQUENCE</scope>
</reference>
<evidence type="ECO:0000313" key="2">
    <source>
        <dbReference type="EMBL" id="CAH7673762.1"/>
    </source>
</evidence>
<keyword evidence="1" id="KW-1133">Transmembrane helix</keyword>
<gene>
    <name evidence="2" type="ORF">PPACK8108_LOCUS8652</name>
</gene>
<keyword evidence="1" id="KW-0812">Transmembrane</keyword>
<dbReference type="Proteomes" id="UP001153365">
    <property type="component" value="Unassembled WGS sequence"/>
</dbReference>
<keyword evidence="3" id="KW-1185">Reference proteome</keyword>